<dbReference type="HOGENOM" id="CLU_070839_0_0_1"/>
<feature type="compositionally biased region" description="Low complexity" evidence="1">
    <location>
        <begin position="22"/>
        <end position="38"/>
    </location>
</feature>
<feature type="compositionally biased region" description="Polar residues" evidence="1">
    <location>
        <begin position="260"/>
        <end position="281"/>
    </location>
</feature>
<accession>S3DEL9</accession>
<dbReference type="Proteomes" id="UP000016922">
    <property type="component" value="Unassembled WGS sequence"/>
</dbReference>
<sequence>MFSMLPPSSGHHFSQTHSYQFSPVVPSPLSSSPLRSSPTPTPLSPRDANSSPTRQYHSEDNFMSSPTPPAKSDTIRRHNISHISLPSPPPSKRKESSFANRATKANPLLKKDTDARETRRKLFLKNMRESREDKKWQDRKGGEEMMRVLWIGEERERTRRLEGGMNSVEVPIEDEMDSIMEPALVTDAEQLMADEVAINEAAELEARLAEILPEQHGLNQWGEYDFNPEQTSTLDAQTSYGSDDEYDDIFMDVAKEEIRTSSQPCHGQQQEPLGYLQNQDQEMMDLS</sequence>
<feature type="region of interest" description="Disordered" evidence="1">
    <location>
        <begin position="258"/>
        <end position="287"/>
    </location>
</feature>
<proteinExistence type="predicted"/>
<organism evidence="2 3">
    <name type="scientific">Glarea lozoyensis (strain ATCC 20868 / MF5171)</name>
    <dbReference type="NCBI Taxonomy" id="1116229"/>
    <lineage>
        <taxon>Eukaryota</taxon>
        <taxon>Fungi</taxon>
        <taxon>Dikarya</taxon>
        <taxon>Ascomycota</taxon>
        <taxon>Pezizomycotina</taxon>
        <taxon>Leotiomycetes</taxon>
        <taxon>Helotiales</taxon>
        <taxon>Helotiaceae</taxon>
        <taxon>Glarea</taxon>
    </lineage>
</organism>
<feature type="compositionally biased region" description="Polar residues" evidence="1">
    <location>
        <begin position="11"/>
        <end position="21"/>
    </location>
</feature>
<feature type="region of interest" description="Disordered" evidence="1">
    <location>
        <begin position="1"/>
        <end position="117"/>
    </location>
</feature>
<dbReference type="OMA" id="QDMDAYM"/>
<name>S3DEL9_GLAL2</name>
<feature type="compositionally biased region" description="Polar residues" evidence="1">
    <location>
        <begin position="47"/>
        <end position="65"/>
    </location>
</feature>
<dbReference type="RefSeq" id="XP_008076157.1">
    <property type="nucleotide sequence ID" value="XM_008077966.1"/>
</dbReference>
<dbReference type="eggNOG" id="ENOG502SCE7">
    <property type="taxonomic scope" value="Eukaryota"/>
</dbReference>
<keyword evidence="3" id="KW-1185">Reference proteome</keyword>
<dbReference type="AlphaFoldDB" id="S3DEL9"/>
<reference evidence="2 3" key="1">
    <citation type="journal article" date="2013" name="BMC Genomics">
        <title>Genomics-driven discovery of the pneumocandin biosynthetic gene cluster in the fungus Glarea lozoyensis.</title>
        <authorList>
            <person name="Chen L."/>
            <person name="Yue Q."/>
            <person name="Zhang X."/>
            <person name="Xiang M."/>
            <person name="Wang C."/>
            <person name="Li S."/>
            <person name="Che Y."/>
            <person name="Ortiz-Lopez F.J."/>
            <person name="Bills G.F."/>
            <person name="Liu X."/>
            <person name="An Z."/>
        </authorList>
    </citation>
    <scope>NUCLEOTIDE SEQUENCE [LARGE SCALE GENOMIC DNA]</scope>
    <source>
        <strain evidence="3">ATCC 20868 / MF5171</strain>
    </source>
</reference>
<gene>
    <name evidence="2" type="ORF">GLAREA_09005</name>
</gene>
<protein>
    <submittedName>
        <fullName evidence="2">Uncharacterized protein</fullName>
    </submittedName>
</protein>
<dbReference type="GeneID" id="19468053"/>
<evidence type="ECO:0000313" key="3">
    <source>
        <dbReference type="Proteomes" id="UP000016922"/>
    </source>
</evidence>
<evidence type="ECO:0000256" key="1">
    <source>
        <dbReference type="SAM" id="MobiDB-lite"/>
    </source>
</evidence>
<evidence type="ECO:0000313" key="2">
    <source>
        <dbReference type="EMBL" id="EPE36842.1"/>
    </source>
</evidence>
<dbReference type="EMBL" id="KE145352">
    <property type="protein sequence ID" value="EPE36842.1"/>
    <property type="molecule type" value="Genomic_DNA"/>
</dbReference>
<dbReference type="KEGG" id="glz:GLAREA_09005"/>
<dbReference type="OrthoDB" id="5279705at2759"/>